<keyword evidence="2" id="KW-0456">Lyase</keyword>
<dbReference type="GO" id="GO:0019243">
    <property type="term" value="P:methylglyoxal catabolic process to D-lactate via S-lactoyl-glutathione"/>
    <property type="evidence" value="ECO:0007669"/>
    <property type="project" value="TreeGrafter"/>
</dbReference>
<comment type="caution">
    <text evidence="5">The sequence shown here is derived from an EMBL/GenBank/DDBJ whole genome shotgun (WGS) entry which is preliminary data.</text>
</comment>
<sequence>MARKVLVVLTNHGKYPNLNRATGVWFGEAVHFVKQVEQAGLQVDYVSPQGGYVPIDPHSLEAADETDWEWYARRDFVNHMGATKKASDVRADAYAAIYFVGGHGVMWDFPNNVDLQRLTRDIWEKGGVVSAVCHGVVGLLNVKLSDGKAMIDGKRLTGFSNEEEALVQLDKQVPFLTESALRERGAHYEKAPEAWAPFAVVDGRLVTGQNPASSAKVGQFVVEALKK</sequence>
<protein>
    <recommendedName>
        <fullName evidence="4">DJ-1/PfpI domain-containing protein</fullName>
    </recommendedName>
</protein>
<keyword evidence="6" id="KW-1185">Reference proteome</keyword>
<dbReference type="EMBL" id="JANCYW010000012">
    <property type="protein sequence ID" value="KAK4537392.1"/>
    <property type="molecule type" value="Genomic_DNA"/>
</dbReference>
<dbReference type="GO" id="GO:0005737">
    <property type="term" value="C:cytoplasm"/>
    <property type="evidence" value="ECO:0007669"/>
    <property type="project" value="TreeGrafter"/>
</dbReference>
<organism evidence="5 6">
    <name type="scientific">Cyanidium caldarium</name>
    <name type="common">Red alga</name>
    <dbReference type="NCBI Taxonomy" id="2771"/>
    <lineage>
        <taxon>Eukaryota</taxon>
        <taxon>Rhodophyta</taxon>
        <taxon>Bangiophyceae</taxon>
        <taxon>Cyanidiales</taxon>
        <taxon>Cyanidiaceae</taxon>
        <taxon>Cyanidium</taxon>
    </lineage>
</organism>
<evidence type="ECO:0000256" key="1">
    <source>
        <dbReference type="ARBA" id="ARBA00023016"/>
    </source>
</evidence>
<dbReference type="InterPro" id="IPR029062">
    <property type="entry name" value="Class_I_gatase-like"/>
</dbReference>
<feature type="domain" description="DJ-1/PfpI" evidence="4">
    <location>
        <begin position="28"/>
        <end position="220"/>
    </location>
</feature>
<reference evidence="5 6" key="1">
    <citation type="submission" date="2022-07" db="EMBL/GenBank/DDBJ databases">
        <title>Genome-wide signatures of adaptation to extreme environments.</title>
        <authorList>
            <person name="Cho C.H."/>
            <person name="Yoon H.S."/>
        </authorList>
    </citation>
    <scope>NUCLEOTIDE SEQUENCE [LARGE SCALE GENOMIC DNA]</scope>
    <source>
        <strain evidence="5 6">DBV 063 E5</strain>
    </source>
</reference>
<evidence type="ECO:0000313" key="5">
    <source>
        <dbReference type="EMBL" id="KAK4537392.1"/>
    </source>
</evidence>
<comment type="similarity">
    <text evidence="3">Belongs to the peptidase C56 family. HSP31-like subfamily.</text>
</comment>
<dbReference type="PANTHER" id="PTHR48094:SF11">
    <property type="entry name" value="GLUTATHIONE-INDEPENDENT GLYOXALASE HSP31-RELATED"/>
    <property type="match status" value="1"/>
</dbReference>
<evidence type="ECO:0000313" key="6">
    <source>
        <dbReference type="Proteomes" id="UP001301350"/>
    </source>
</evidence>
<dbReference type="AlphaFoldDB" id="A0AAV9IYJ2"/>
<dbReference type="Gene3D" id="3.40.50.880">
    <property type="match status" value="1"/>
</dbReference>
<keyword evidence="1" id="KW-0346">Stress response</keyword>
<dbReference type="GO" id="GO:0019172">
    <property type="term" value="F:glyoxalase III activity"/>
    <property type="evidence" value="ECO:0007669"/>
    <property type="project" value="TreeGrafter"/>
</dbReference>
<dbReference type="Proteomes" id="UP001301350">
    <property type="component" value="Unassembled WGS sequence"/>
</dbReference>
<evidence type="ECO:0000256" key="3">
    <source>
        <dbReference type="ARBA" id="ARBA00038493"/>
    </source>
</evidence>
<dbReference type="InterPro" id="IPR050325">
    <property type="entry name" value="Prot/Nucl_acid_deglycase"/>
</dbReference>
<dbReference type="CDD" id="cd03141">
    <property type="entry name" value="GATase1_Hsp31_like"/>
    <property type="match status" value="1"/>
</dbReference>
<proteinExistence type="inferred from homology"/>
<accession>A0AAV9IYJ2</accession>
<evidence type="ECO:0000259" key="4">
    <source>
        <dbReference type="Pfam" id="PF01965"/>
    </source>
</evidence>
<dbReference type="PANTHER" id="PTHR48094">
    <property type="entry name" value="PROTEIN/NUCLEIC ACID DEGLYCASE DJ-1-RELATED"/>
    <property type="match status" value="1"/>
</dbReference>
<dbReference type="Pfam" id="PF01965">
    <property type="entry name" value="DJ-1_PfpI"/>
    <property type="match status" value="1"/>
</dbReference>
<gene>
    <name evidence="5" type="ORF">CDCA_CDCA12G3417</name>
</gene>
<dbReference type="SUPFAM" id="SSF52317">
    <property type="entry name" value="Class I glutamine amidotransferase-like"/>
    <property type="match status" value="1"/>
</dbReference>
<dbReference type="InterPro" id="IPR002818">
    <property type="entry name" value="DJ-1/PfpI"/>
</dbReference>
<name>A0AAV9IYJ2_CYACA</name>
<evidence type="ECO:0000256" key="2">
    <source>
        <dbReference type="ARBA" id="ARBA00023239"/>
    </source>
</evidence>